<sequence length="318" mass="34625">MLGPQHVGQRVVVRRIVGMHDERPVFSDILGHLVEASETHLTVRARSGAIRVPISEIVRAKPVPPRRRFTPTESLEAAAALGWPAAERASLGDWRLRATDGWTQRANSALAIGDPDLPLSEAIDFVQQWYRDRDLVPAMSVPVPLFQRLDDELGRRGWIALPVTQVMTARLTELAFPPFADVPGRLALATTPSAEWLAAVGGRKGPLPDSAVGVLTSVPHVRFAEWYGEDGTLLGTARGCVADPGSHWLGLSVIGVAEDARRRGLAQRLVAALVEWAGSLGAEKAYLQVEQRNTAAVALYERLGFTTHHVYSSRRLVG</sequence>
<dbReference type="SUPFAM" id="SSF55729">
    <property type="entry name" value="Acyl-CoA N-acyltransferases (Nat)"/>
    <property type="match status" value="1"/>
</dbReference>
<dbReference type="RefSeq" id="WP_344616530.1">
    <property type="nucleotide sequence ID" value="NZ_BAAARV010000066.1"/>
</dbReference>
<dbReference type="InterPro" id="IPR016181">
    <property type="entry name" value="Acyl_CoA_acyltransferase"/>
</dbReference>
<dbReference type="InterPro" id="IPR056935">
    <property type="entry name" value="Rv0428c-like_C"/>
</dbReference>
<dbReference type="Pfam" id="PF24553">
    <property type="entry name" value="Rv0428c_C"/>
    <property type="match status" value="1"/>
</dbReference>
<name>A0ABN3H3N0_9ACTN</name>
<proteinExistence type="predicted"/>
<evidence type="ECO:0000313" key="3">
    <source>
        <dbReference type="Proteomes" id="UP001501444"/>
    </source>
</evidence>
<dbReference type="InterPro" id="IPR000182">
    <property type="entry name" value="GNAT_dom"/>
</dbReference>
<accession>A0ABN3H3N0</accession>
<feature type="domain" description="N-acetyltransferase" evidence="1">
    <location>
        <begin position="166"/>
        <end position="318"/>
    </location>
</feature>
<evidence type="ECO:0000313" key="2">
    <source>
        <dbReference type="EMBL" id="GAA2367244.1"/>
    </source>
</evidence>
<dbReference type="PANTHER" id="PTHR43072:SF60">
    <property type="entry name" value="L-2,4-DIAMINOBUTYRIC ACID ACETYLTRANSFERASE"/>
    <property type="match status" value="1"/>
</dbReference>
<reference evidence="2 3" key="1">
    <citation type="journal article" date="2019" name="Int. J. Syst. Evol. Microbiol.">
        <title>The Global Catalogue of Microorganisms (GCM) 10K type strain sequencing project: providing services to taxonomists for standard genome sequencing and annotation.</title>
        <authorList>
            <consortium name="The Broad Institute Genomics Platform"/>
            <consortium name="The Broad Institute Genome Sequencing Center for Infectious Disease"/>
            <person name="Wu L."/>
            <person name="Ma J."/>
        </authorList>
    </citation>
    <scope>NUCLEOTIDE SEQUENCE [LARGE SCALE GENOMIC DNA]</scope>
    <source>
        <strain evidence="2 3">JCM 3272</strain>
    </source>
</reference>
<dbReference type="EMBL" id="BAAARV010000066">
    <property type="protein sequence ID" value="GAA2367244.1"/>
    <property type="molecule type" value="Genomic_DNA"/>
</dbReference>
<comment type="caution">
    <text evidence="2">The sequence shown here is derived from an EMBL/GenBank/DDBJ whole genome shotgun (WGS) entry which is preliminary data.</text>
</comment>
<evidence type="ECO:0000259" key="1">
    <source>
        <dbReference type="PROSITE" id="PS51186"/>
    </source>
</evidence>
<protein>
    <submittedName>
        <fullName evidence="2">GNAT family N-acetyltransferase</fullName>
    </submittedName>
</protein>
<dbReference type="Proteomes" id="UP001501444">
    <property type="component" value="Unassembled WGS sequence"/>
</dbReference>
<organism evidence="2 3">
    <name type="scientific">Dactylosporangium salmoneum</name>
    <dbReference type="NCBI Taxonomy" id="53361"/>
    <lineage>
        <taxon>Bacteria</taxon>
        <taxon>Bacillati</taxon>
        <taxon>Actinomycetota</taxon>
        <taxon>Actinomycetes</taxon>
        <taxon>Micromonosporales</taxon>
        <taxon>Micromonosporaceae</taxon>
        <taxon>Dactylosporangium</taxon>
    </lineage>
</organism>
<keyword evidence="3" id="KW-1185">Reference proteome</keyword>
<gene>
    <name evidence="2" type="ORF">GCM10010170_066480</name>
</gene>
<dbReference type="Gene3D" id="3.40.630.30">
    <property type="match status" value="1"/>
</dbReference>
<dbReference type="PANTHER" id="PTHR43072">
    <property type="entry name" value="N-ACETYLTRANSFERASE"/>
    <property type="match status" value="1"/>
</dbReference>
<dbReference type="CDD" id="cd04301">
    <property type="entry name" value="NAT_SF"/>
    <property type="match status" value="1"/>
</dbReference>
<dbReference type="PROSITE" id="PS51186">
    <property type="entry name" value="GNAT"/>
    <property type="match status" value="1"/>
</dbReference>